<accession>A0A5N4CE47</accession>
<dbReference type="PANTHER" id="PTHR14401:SF6">
    <property type="entry name" value="CENTROMERE PROTEIN K"/>
    <property type="match status" value="1"/>
</dbReference>
<proteinExistence type="inferred from homology"/>
<dbReference type="Pfam" id="PF11802">
    <property type="entry name" value="CENP-K"/>
    <property type="match status" value="1"/>
</dbReference>
<organism evidence="8 9">
    <name type="scientific">Camelus dromedarius</name>
    <name type="common">Dromedary</name>
    <name type="synonym">Arabian camel</name>
    <dbReference type="NCBI Taxonomy" id="9838"/>
    <lineage>
        <taxon>Eukaryota</taxon>
        <taxon>Metazoa</taxon>
        <taxon>Chordata</taxon>
        <taxon>Craniata</taxon>
        <taxon>Vertebrata</taxon>
        <taxon>Euteleostomi</taxon>
        <taxon>Mammalia</taxon>
        <taxon>Eutheria</taxon>
        <taxon>Laurasiatheria</taxon>
        <taxon>Artiodactyla</taxon>
        <taxon>Tylopoda</taxon>
        <taxon>Camelidae</taxon>
        <taxon>Camelus</taxon>
    </lineage>
</organism>
<reference evidence="8 9" key="1">
    <citation type="journal article" date="2019" name="Mol. Ecol. Resour.">
        <title>Improving Illumina assemblies with Hi-C and long reads: an example with the North African dromedary.</title>
        <authorList>
            <person name="Elbers J.P."/>
            <person name="Rogers M.F."/>
            <person name="Perelman P.L."/>
            <person name="Proskuryakova A.A."/>
            <person name="Serdyukova N.A."/>
            <person name="Johnson W.E."/>
            <person name="Horin P."/>
            <person name="Corander J."/>
            <person name="Murphy D."/>
            <person name="Burger P.A."/>
        </authorList>
    </citation>
    <scope>NUCLEOTIDE SEQUENCE [LARGE SCALE GENOMIC DNA]</scope>
    <source>
        <strain evidence="8">Drom800</strain>
        <tissue evidence="8">Blood</tissue>
    </source>
</reference>
<comment type="caution">
    <text evidence="8">The sequence shown here is derived from an EMBL/GenBank/DDBJ whole genome shotgun (WGS) entry which is preliminary data.</text>
</comment>
<keyword evidence="7" id="KW-0137">Centromere</keyword>
<evidence type="ECO:0000256" key="5">
    <source>
        <dbReference type="ARBA" id="ARBA00023054"/>
    </source>
</evidence>
<dbReference type="GO" id="GO:0000775">
    <property type="term" value="C:chromosome, centromeric region"/>
    <property type="evidence" value="ECO:0007669"/>
    <property type="project" value="UniProtKB-SubCell"/>
</dbReference>
<sequence length="155" mass="17746">MLQMLKNLLKNVKKYGMIWKNVRQDLDADCATVVEDATDAEELTKECEEIWNDLEECQSKLSLVGTETFTDSSAQLLLVMPVKCLTIGVSQWQKETPELIPLTEDVLVTVEKEEFQNLRHDLEWYCLLFKKLKVKGGLRHVTTIVGGKTRNTEIS</sequence>
<keyword evidence="4" id="KW-0158">Chromosome</keyword>
<protein>
    <submittedName>
        <fullName evidence="8">Centromere protein K</fullName>
    </submittedName>
</protein>
<dbReference type="STRING" id="9838.ENSCDRP00005005407"/>
<evidence type="ECO:0000256" key="4">
    <source>
        <dbReference type="ARBA" id="ARBA00022454"/>
    </source>
</evidence>
<evidence type="ECO:0000256" key="6">
    <source>
        <dbReference type="ARBA" id="ARBA00023242"/>
    </source>
</evidence>
<dbReference type="PANTHER" id="PTHR14401">
    <property type="entry name" value="CENTROMERE PROTEIN K"/>
    <property type="match status" value="1"/>
</dbReference>
<comment type="similarity">
    <text evidence="3">Belongs to the CENP-K/MCM22 family.</text>
</comment>
<evidence type="ECO:0000256" key="7">
    <source>
        <dbReference type="ARBA" id="ARBA00023328"/>
    </source>
</evidence>
<dbReference type="GO" id="GO:0005634">
    <property type="term" value="C:nucleus"/>
    <property type="evidence" value="ECO:0007669"/>
    <property type="project" value="UniProtKB-SubCell"/>
</dbReference>
<gene>
    <name evidence="8" type="ORF">Cadr_000025918</name>
</gene>
<keyword evidence="9" id="KW-1185">Reference proteome</keyword>
<evidence type="ECO:0000256" key="3">
    <source>
        <dbReference type="ARBA" id="ARBA00005795"/>
    </source>
</evidence>
<dbReference type="AlphaFoldDB" id="A0A5N4CE47"/>
<dbReference type="Proteomes" id="UP000299084">
    <property type="component" value="Unassembled WGS sequence"/>
</dbReference>
<name>A0A5N4CE47_CAMDR</name>
<dbReference type="GO" id="GO:0051382">
    <property type="term" value="P:kinetochore assembly"/>
    <property type="evidence" value="ECO:0007669"/>
    <property type="project" value="InterPro"/>
</dbReference>
<evidence type="ECO:0000313" key="9">
    <source>
        <dbReference type="Proteomes" id="UP000299084"/>
    </source>
</evidence>
<evidence type="ECO:0000313" key="8">
    <source>
        <dbReference type="EMBL" id="KAB1257176.1"/>
    </source>
</evidence>
<evidence type="ECO:0000256" key="1">
    <source>
        <dbReference type="ARBA" id="ARBA00004123"/>
    </source>
</evidence>
<comment type="subcellular location">
    <subcellularLocation>
        <location evidence="2">Chromosome</location>
        <location evidence="2">Centromere</location>
    </subcellularLocation>
    <subcellularLocation>
        <location evidence="1">Nucleus</location>
    </subcellularLocation>
</comment>
<dbReference type="EMBL" id="JWIN03000027">
    <property type="protein sequence ID" value="KAB1257176.1"/>
    <property type="molecule type" value="Genomic_DNA"/>
</dbReference>
<keyword evidence="5" id="KW-0175">Coiled coil</keyword>
<dbReference type="GO" id="GO:0000070">
    <property type="term" value="P:mitotic sister chromatid segregation"/>
    <property type="evidence" value="ECO:0007669"/>
    <property type="project" value="TreeGrafter"/>
</dbReference>
<evidence type="ECO:0000256" key="2">
    <source>
        <dbReference type="ARBA" id="ARBA00004584"/>
    </source>
</evidence>
<keyword evidence="6" id="KW-0539">Nucleus</keyword>
<dbReference type="InterPro" id="IPR020993">
    <property type="entry name" value="Centromere_CenpK"/>
</dbReference>